<evidence type="ECO:0000313" key="1">
    <source>
        <dbReference type="EMBL" id="ACV64921.1"/>
    </source>
</evidence>
<evidence type="ECO:0000313" key="2">
    <source>
        <dbReference type="Proteomes" id="UP000002217"/>
    </source>
</evidence>
<dbReference type="STRING" id="485916.Dtox_4254"/>
<gene>
    <name evidence="1" type="ordered locus">Dtox_4254</name>
</gene>
<protein>
    <submittedName>
        <fullName evidence="1">Uncharacterized protein</fullName>
    </submittedName>
</protein>
<proteinExistence type="predicted"/>
<dbReference type="KEGG" id="dae:Dtox_4254"/>
<dbReference type="RefSeq" id="WP_015759591.1">
    <property type="nucleotide sequence ID" value="NC_013216.1"/>
</dbReference>
<dbReference type="EMBL" id="CP001720">
    <property type="protein sequence ID" value="ACV64921.1"/>
    <property type="molecule type" value="Genomic_DNA"/>
</dbReference>
<dbReference type="eggNOG" id="ENOG50332UJ">
    <property type="taxonomic scope" value="Bacteria"/>
</dbReference>
<dbReference type="AlphaFoldDB" id="C8VZH6"/>
<dbReference type="HOGENOM" id="CLU_131340_0_0_9"/>
<keyword evidence="2" id="KW-1185">Reference proteome</keyword>
<dbReference type="Proteomes" id="UP000002217">
    <property type="component" value="Chromosome"/>
</dbReference>
<name>C8VZH6_DESAS</name>
<reference evidence="1 2" key="1">
    <citation type="journal article" date="2009" name="Stand. Genomic Sci.">
        <title>Complete genome sequence of Desulfotomaculum acetoxidans type strain (5575).</title>
        <authorList>
            <person name="Spring S."/>
            <person name="Lapidus A."/>
            <person name="Schroder M."/>
            <person name="Gleim D."/>
            <person name="Sims D."/>
            <person name="Meincke L."/>
            <person name="Glavina Del Rio T."/>
            <person name="Tice H."/>
            <person name="Copeland A."/>
            <person name="Cheng J.F."/>
            <person name="Lucas S."/>
            <person name="Chen F."/>
            <person name="Nolan M."/>
            <person name="Bruce D."/>
            <person name="Goodwin L."/>
            <person name="Pitluck S."/>
            <person name="Ivanova N."/>
            <person name="Mavromatis K."/>
            <person name="Mikhailova N."/>
            <person name="Pati A."/>
            <person name="Chen A."/>
            <person name="Palaniappan K."/>
            <person name="Land M."/>
            <person name="Hauser L."/>
            <person name="Chang Y.J."/>
            <person name="Jeffries C.D."/>
            <person name="Chain P."/>
            <person name="Saunders E."/>
            <person name="Brettin T."/>
            <person name="Detter J.C."/>
            <person name="Goker M."/>
            <person name="Bristow J."/>
            <person name="Eisen J.A."/>
            <person name="Markowitz V."/>
            <person name="Hugenholtz P."/>
            <person name="Kyrpides N.C."/>
            <person name="Klenk H.P."/>
            <person name="Han C."/>
        </authorList>
    </citation>
    <scope>NUCLEOTIDE SEQUENCE [LARGE SCALE GENOMIC DNA]</scope>
    <source>
        <strain evidence="2">ATCC 49208 / DSM 771 / VKM B-1644</strain>
    </source>
</reference>
<organism evidence="1 2">
    <name type="scientific">Desulfofarcimen acetoxidans (strain ATCC 49208 / DSM 771 / KCTC 5769 / VKM B-1644 / 5575)</name>
    <name type="common">Desulfotomaculum acetoxidans</name>
    <dbReference type="NCBI Taxonomy" id="485916"/>
    <lineage>
        <taxon>Bacteria</taxon>
        <taxon>Bacillati</taxon>
        <taxon>Bacillota</taxon>
        <taxon>Clostridia</taxon>
        <taxon>Eubacteriales</taxon>
        <taxon>Peptococcaceae</taxon>
        <taxon>Desulfofarcimen</taxon>
    </lineage>
</organism>
<dbReference type="OrthoDB" id="1955581at2"/>
<accession>C8VZH6</accession>
<sequence>MSIADLRNQSYEPLEWEDRVVDSQTGEVLVEGTPVNEVNLNNMEAGILRALYDLGIANAESMQAVHAVAGELDRYRNQRLLQGQATITGTGEKYFTSEYPYVLVSMPVKSYAQLNSPNYDVQLTILNGDMGAAGYLIAYDKAQNGFKVKMTGSAGFVTFMWTLINPTIM</sequence>